<dbReference type="AlphaFoldDB" id="A0A9D4LG25"/>
<evidence type="ECO:0000256" key="4">
    <source>
        <dbReference type="ARBA" id="ARBA00022989"/>
    </source>
</evidence>
<evidence type="ECO:0000256" key="2">
    <source>
        <dbReference type="ARBA" id="ARBA00022692"/>
    </source>
</evidence>
<accession>A0A9D4LG25</accession>
<dbReference type="PANTHER" id="PTHR24269">
    <property type="entry name" value="KREMEN PROTEIN"/>
    <property type="match status" value="1"/>
</dbReference>
<evidence type="ECO:0000256" key="1">
    <source>
        <dbReference type="ARBA" id="ARBA00004167"/>
    </source>
</evidence>
<evidence type="ECO:0000313" key="8">
    <source>
        <dbReference type="EMBL" id="KAH3857164.1"/>
    </source>
</evidence>
<evidence type="ECO:0000256" key="6">
    <source>
        <dbReference type="ARBA" id="ARBA00023180"/>
    </source>
</evidence>
<keyword evidence="4" id="KW-1133">Transmembrane helix</keyword>
<evidence type="ECO:0000256" key="5">
    <source>
        <dbReference type="ARBA" id="ARBA00023136"/>
    </source>
</evidence>
<gene>
    <name evidence="8" type="ORF">DPMN_099764</name>
</gene>
<evidence type="ECO:0000259" key="7">
    <source>
        <dbReference type="PROSITE" id="PS51212"/>
    </source>
</evidence>
<dbReference type="Pfam" id="PF01822">
    <property type="entry name" value="WSC"/>
    <property type="match status" value="1"/>
</dbReference>
<keyword evidence="5" id="KW-0472">Membrane</keyword>
<dbReference type="InterPro" id="IPR051836">
    <property type="entry name" value="Kremen_rcpt"/>
</dbReference>
<name>A0A9D4LG25_DREPO</name>
<keyword evidence="9" id="KW-1185">Reference proteome</keyword>
<comment type="caution">
    <text evidence="8">The sequence shown here is derived from an EMBL/GenBank/DDBJ whole genome shotgun (WGS) entry which is preliminary data.</text>
</comment>
<proteinExistence type="predicted"/>
<dbReference type="GO" id="GO:0005886">
    <property type="term" value="C:plasma membrane"/>
    <property type="evidence" value="ECO:0007669"/>
    <property type="project" value="TreeGrafter"/>
</dbReference>
<dbReference type="PROSITE" id="PS51212">
    <property type="entry name" value="WSC"/>
    <property type="match status" value="1"/>
</dbReference>
<dbReference type="Proteomes" id="UP000828390">
    <property type="component" value="Unassembled WGS sequence"/>
</dbReference>
<feature type="domain" description="WSC" evidence="7">
    <location>
        <begin position="1"/>
        <end position="83"/>
    </location>
</feature>
<reference evidence="8" key="1">
    <citation type="journal article" date="2019" name="bioRxiv">
        <title>The Genome of the Zebra Mussel, Dreissena polymorpha: A Resource for Invasive Species Research.</title>
        <authorList>
            <person name="McCartney M.A."/>
            <person name="Auch B."/>
            <person name="Kono T."/>
            <person name="Mallez S."/>
            <person name="Zhang Y."/>
            <person name="Obille A."/>
            <person name="Becker A."/>
            <person name="Abrahante J.E."/>
            <person name="Garbe J."/>
            <person name="Badalamenti J.P."/>
            <person name="Herman A."/>
            <person name="Mangelson H."/>
            <person name="Liachko I."/>
            <person name="Sullivan S."/>
            <person name="Sone E.D."/>
            <person name="Koren S."/>
            <person name="Silverstein K.A.T."/>
            <person name="Beckman K.B."/>
            <person name="Gohl D.M."/>
        </authorList>
    </citation>
    <scope>NUCLEOTIDE SEQUENCE</scope>
    <source>
        <strain evidence="8">Duluth1</strain>
        <tissue evidence="8">Whole animal</tissue>
    </source>
</reference>
<evidence type="ECO:0000256" key="3">
    <source>
        <dbReference type="ARBA" id="ARBA00022729"/>
    </source>
</evidence>
<sequence length="83" mass="9007">MDTWDRVLPIQMTPDSPTNAPLECASRCIGYAFSGVESVDECFCGTVLPTWLMLRPDSECNSACPGNSALICGGVWRISVYSN</sequence>
<protein>
    <recommendedName>
        <fullName evidence="7">WSC domain-containing protein</fullName>
    </recommendedName>
</protein>
<comment type="subcellular location">
    <subcellularLocation>
        <location evidence="1">Membrane</location>
        <topology evidence="1">Single-pass membrane protein</topology>
    </subcellularLocation>
</comment>
<keyword evidence="3" id="KW-0732">Signal</keyword>
<reference evidence="8" key="2">
    <citation type="submission" date="2020-11" db="EMBL/GenBank/DDBJ databases">
        <authorList>
            <person name="McCartney M.A."/>
            <person name="Auch B."/>
            <person name="Kono T."/>
            <person name="Mallez S."/>
            <person name="Becker A."/>
            <person name="Gohl D.M."/>
            <person name="Silverstein K.A.T."/>
            <person name="Koren S."/>
            <person name="Bechman K.B."/>
            <person name="Herman A."/>
            <person name="Abrahante J.E."/>
            <person name="Garbe J."/>
        </authorList>
    </citation>
    <scope>NUCLEOTIDE SEQUENCE</scope>
    <source>
        <strain evidence="8">Duluth1</strain>
        <tissue evidence="8">Whole animal</tissue>
    </source>
</reference>
<organism evidence="8 9">
    <name type="scientific">Dreissena polymorpha</name>
    <name type="common">Zebra mussel</name>
    <name type="synonym">Mytilus polymorpha</name>
    <dbReference type="NCBI Taxonomy" id="45954"/>
    <lineage>
        <taxon>Eukaryota</taxon>
        <taxon>Metazoa</taxon>
        <taxon>Spiralia</taxon>
        <taxon>Lophotrochozoa</taxon>
        <taxon>Mollusca</taxon>
        <taxon>Bivalvia</taxon>
        <taxon>Autobranchia</taxon>
        <taxon>Heteroconchia</taxon>
        <taxon>Euheterodonta</taxon>
        <taxon>Imparidentia</taxon>
        <taxon>Neoheterodontei</taxon>
        <taxon>Myida</taxon>
        <taxon>Dreissenoidea</taxon>
        <taxon>Dreissenidae</taxon>
        <taxon>Dreissena</taxon>
    </lineage>
</organism>
<evidence type="ECO:0000313" key="9">
    <source>
        <dbReference type="Proteomes" id="UP000828390"/>
    </source>
</evidence>
<dbReference type="InterPro" id="IPR002889">
    <property type="entry name" value="WSC_carb-bd"/>
</dbReference>
<keyword evidence="2" id="KW-0812">Transmembrane</keyword>
<keyword evidence="6" id="KW-0325">Glycoprotein</keyword>
<dbReference type="PANTHER" id="PTHR24269:SF16">
    <property type="entry name" value="PROTEIN SLG1"/>
    <property type="match status" value="1"/>
</dbReference>
<dbReference type="EMBL" id="JAIWYP010000003">
    <property type="protein sequence ID" value="KAH3857164.1"/>
    <property type="molecule type" value="Genomic_DNA"/>
</dbReference>